<feature type="transmembrane region" description="Helical" evidence="6">
    <location>
        <begin position="414"/>
        <end position="432"/>
    </location>
</feature>
<protein>
    <submittedName>
        <fullName evidence="8">Citrate/H+ symporter, CitMHS family</fullName>
    </submittedName>
</protein>
<proteinExistence type="predicted"/>
<feature type="transmembrane region" description="Helical" evidence="6">
    <location>
        <begin position="284"/>
        <end position="303"/>
    </location>
</feature>
<dbReference type="GO" id="GO:0015128">
    <property type="term" value="F:gluconate transmembrane transporter activity"/>
    <property type="evidence" value="ECO:0007669"/>
    <property type="project" value="InterPro"/>
</dbReference>
<name>A0A212KIW1_9PROT</name>
<dbReference type="InterPro" id="IPR014738">
    <property type="entry name" value="Citrate_transporter"/>
</dbReference>
<feature type="transmembrane region" description="Helical" evidence="6">
    <location>
        <begin position="97"/>
        <end position="121"/>
    </location>
</feature>
<accession>A0A212KIW1</accession>
<feature type="transmembrane region" description="Helical" evidence="6">
    <location>
        <begin position="133"/>
        <end position="154"/>
    </location>
</feature>
<organism evidence="8">
    <name type="scientific">uncultured Alphaproteobacteria bacterium</name>
    <dbReference type="NCBI Taxonomy" id="91750"/>
    <lineage>
        <taxon>Bacteria</taxon>
        <taxon>Pseudomonadati</taxon>
        <taxon>Pseudomonadota</taxon>
        <taxon>Alphaproteobacteria</taxon>
        <taxon>environmental samples</taxon>
    </lineage>
</organism>
<evidence type="ECO:0000259" key="7">
    <source>
        <dbReference type="Pfam" id="PF03600"/>
    </source>
</evidence>
<feature type="transmembrane region" description="Helical" evidence="6">
    <location>
        <begin position="231"/>
        <end position="248"/>
    </location>
</feature>
<dbReference type="GO" id="GO:0015137">
    <property type="term" value="F:citrate transmembrane transporter activity"/>
    <property type="evidence" value="ECO:0007669"/>
    <property type="project" value="InterPro"/>
</dbReference>
<dbReference type="PANTHER" id="PTHR30354">
    <property type="entry name" value="GNT FAMILY GLUCONATE TRANSPORTER"/>
    <property type="match status" value="1"/>
</dbReference>
<evidence type="ECO:0000256" key="3">
    <source>
        <dbReference type="ARBA" id="ARBA00022692"/>
    </source>
</evidence>
<feature type="transmembrane region" description="Helical" evidence="6">
    <location>
        <begin position="174"/>
        <end position="198"/>
    </location>
</feature>
<keyword evidence="3 6" id="KW-0812">Transmembrane</keyword>
<feature type="transmembrane region" description="Helical" evidence="6">
    <location>
        <begin position="58"/>
        <end position="77"/>
    </location>
</feature>
<dbReference type="InterPro" id="IPR004680">
    <property type="entry name" value="Cit_transptr-like_dom"/>
</dbReference>
<feature type="transmembrane region" description="Helical" evidence="6">
    <location>
        <begin position="25"/>
        <end position="46"/>
    </location>
</feature>
<sequence length="433" mass="45619">MLALIGFAMIGVIIFLLLQEKLHPALVFVIVPVIAAVLAGAGMADLAKFVKFGVEKTMSVAVLFIFSITYFCVMNDAGMFDKMVDVLTRKAGNNVVLVTVATTVIAIIGHLDGALASTILVTCPAMLPVYRRLNMRPVVMLACLGAAMAIMNLVPWGGPTARVAAITGLDVRDLWVAMLPVQAFGLALALGFAAYLGVVEKRRGAGYRADGAACVGDDCDVADPALKRPKLVLFNVALTLAVIGLLCFSKLPAYFDFMLGLAIALMVNYPNLKDQTARIKAHAAEALSVPAVLLTTGIFLGVLTGTKMIDAMAVALISVIPDALGPVLHLIMGALAVPVGMMLGTDSYFFGLMPLAIKVGQQFGVNQLDMAYAMLIGKNYGVLVTPHAATTYLAIGMAGGISLKEHFAFCIPRLWLLSILSLTAAVVVGVVHI</sequence>
<dbReference type="InterPro" id="IPR003474">
    <property type="entry name" value="Glcn_transporter"/>
</dbReference>
<dbReference type="GO" id="GO:0005886">
    <property type="term" value="C:plasma membrane"/>
    <property type="evidence" value="ECO:0007669"/>
    <property type="project" value="TreeGrafter"/>
</dbReference>
<evidence type="ECO:0000256" key="5">
    <source>
        <dbReference type="ARBA" id="ARBA00023136"/>
    </source>
</evidence>
<evidence type="ECO:0000256" key="1">
    <source>
        <dbReference type="ARBA" id="ARBA00004141"/>
    </source>
</evidence>
<feature type="domain" description="Citrate transporter-like" evidence="7">
    <location>
        <begin position="15"/>
        <end position="377"/>
    </location>
</feature>
<feature type="transmembrane region" description="Helical" evidence="6">
    <location>
        <begin position="323"/>
        <end position="343"/>
    </location>
</feature>
<evidence type="ECO:0000313" key="8">
    <source>
        <dbReference type="EMBL" id="SBW11505.1"/>
    </source>
</evidence>
<evidence type="ECO:0000256" key="4">
    <source>
        <dbReference type="ARBA" id="ARBA00022989"/>
    </source>
</evidence>
<keyword evidence="2" id="KW-0813">Transport</keyword>
<dbReference type="AlphaFoldDB" id="A0A212KIW1"/>
<keyword evidence="5 6" id="KW-0472">Membrane</keyword>
<feature type="transmembrane region" description="Helical" evidence="6">
    <location>
        <begin position="254"/>
        <end position="272"/>
    </location>
</feature>
<gene>
    <name evidence="8" type="ORF">KL86APRO_20213</name>
</gene>
<reference evidence="8" key="1">
    <citation type="submission" date="2016-04" db="EMBL/GenBank/DDBJ databases">
        <authorList>
            <person name="Evans L.H."/>
            <person name="Alamgir A."/>
            <person name="Owens N."/>
            <person name="Weber N.D."/>
            <person name="Virtaneva K."/>
            <person name="Barbian K."/>
            <person name="Babar A."/>
            <person name="Rosenke K."/>
        </authorList>
    </citation>
    <scope>NUCLEOTIDE SEQUENCE</scope>
    <source>
        <strain evidence="8">86</strain>
    </source>
</reference>
<keyword evidence="4 6" id="KW-1133">Transmembrane helix</keyword>
<comment type="subcellular location">
    <subcellularLocation>
        <location evidence="1">Membrane</location>
        <topology evidence="1">Multi-pass membrane protein</topology>
    </subcellularLocation>
</comment>
<evidence type="ECO:0000256" key="6">
    <source>
        <dbReference type="SAM" id="Phobius"/>
    </source>
</evidence>
<evidence type="ECO:0000256" key="2">
    <source>
        <dbReference type="ARBA" id="ARBA00022448"/>
    </source>
</evidence>
<dbReference type="PANTHER" id="PTHR30354:SF26">
    <property type="entry name" value="TRANSPORTER, PUTATIVE-RELATED"/>
    <property type="match status" value="1"/>
</dbReference>
<dbReference type="NCBIfam" id="TIGR00784">
    <property type="entry name" value="citMHS"/>
    <property type="match status" value="1"/>
</dbReference>
<dbReference type="Pfam" id="PF03600">
    <property type="entry name" value="CitMHS"/>
    <property type="match status" value="1"/>
</dbReference>
<dbReference type="EMBL" id="FLUO01000002">
    <property type="protein sequence ID" value="SBW11505.1"/>
    <property type="molecule type" value="Genomic_DNA"/>
</dbReference>